<dbReference type="HOGENOM" id="CLU_041004_0_0_10"/>
<name>U6RIH8_9BACT</name>
<dbReference type="PROSITE" id="PS51257">
    <property type="entry name" value="PROKAR_LIPOPROTEIN"/>
    <property type="match status" value="1"/>
</dbReference>
<protein>
    <recommendedName>
        <fullName evidence="4">DUF4270 domain-containing protein</fullName>
    </recommendedName>
</protein>
<feature type="chain" id="PRO_5004679429" description="DUF4270 domain-containing protein" evidence="1">
    <location>
        <begin position="19"/>
        <end position="461"/>
    </location>
</feature>
<dbReference type="InterPro" id="IPR025366">
    <property type="entry name" value="DUF4270"/>
</dbReference>
<evidence type="ECO:0008006" key="4">
    <source>
        <dbReference type="Google" id="ProtNLM"/>
    </source>
</evidence>
<feature type="signal peptide" evidence="1">
    <location>
        <begin position="1"/>
        <end position="18"/>
    </location>
</feature>
<evidence type="ECO:0000313" key="2">
    <source>
        <dbReference type="EMBL" id="EOA54983.1"/>
    </source>
</evidence>
<dbReference type="GeneID" id="60062236"/>
<comment type="caution">
    <text evidence="2">The sequence shown here is derived from an EMBL/GenBank/DDBJ whole genome shotgun (WGS) entry which is preliminary data.</text>
</comment>
<evidence type="ECO:0000256" key="1">
    <source>
        <dbReference type="SAM" id="SignalP"/>
    </source>
</evidence>
<dbReference type="EMBL" id="AQHY01000022">
    <property type="protein sequence ID" value="EOA54983.1"/>
    <property type="molecule type" value="Genomic_DNA"/>
</dbReference>
<keyword evidence="1" id="KW-0732">Signal</keyword>
<dbReference type="AlphaFoldDB" id="U6RIH8"/>
<dbReference type="OrthoDB" id="1110209at2"/>
<proteinExistence type="predicted"/>
<accession>U6RIH8</accession>
<dbReference type="eggNOG" id="ENOG502ZCA6">
    <property type="taxonomic scope" value="Bacteria"/>
</dbReference>
<dbReference type="STRING" id="1121098.HMPREF1534_01796"/>
<reference evidence="2 3" key="1">
    <citation type="submission" date="2013-04" db="EMBL/GenBank/DDBJ databases">
        <title>The Genome Sequence of Bacteroides massiliensis DSM 17679.</title>
        <authorList>
            <consortium name="The Broad Institute Genomics Platform"/>
            <person name="Earl A."/>
            <person name="Ward D."/>
            <person name="Feldgarden M."/>
            <person name="Gevers D."/>
            <person name="Martens E."/>
            <person name="Fenner L."/>
            <person name="Roux V."/>
            <person name="Mallet M.N."/>
            <person name="Raoult D."/>
            <person name="Walker B."/>
            <person name="Young S."/>
            <person name="Zeng Q."/>
            <person name="Gargeya S."/>
            <person name="Fitzgerald M."/>
            <person name="Haas B."/>
            <person name="Abouelleil A."/>
            <person name="Allen A.W."/>
            <person name="Alvarado L."/>
            <person name="Arachchi H.M."/>
            <person name="Berlin A.M."/>
            <person name="Chapman S.B."/>
            <person name="Gainer-Dewar J."/>
            <person name="Goldberg J."/>
            <person name="Griggs A."/>
            <person name="Gujja S."/>
            <person name="Hansen M."/>
            <person name="Howarth C."/>
            <person name="Imamovic A."/>
            <person name="Ireland A."/>
            <person name="Larimer J."/>
            <person name="McCowan C."/>
            <person name="Murphy C."/>
            <person name="Pearson M."/>
            <person name="Poon T.W."/>
            <person name="Priest M."/>
            <person name="Roberts A."/>
            <person name="Saif S."/>
            <person name="Shea T."/>
            <person name="Sisk P."/>
            <person name="Sykes S."/>
            <person name="Wortman J."/>
            <person name="Nusbaum C."/>
            <person name="Birren B."/>
        </authorList>
    </citation>
    <scope>NUCLEOTIDE SEQUENCE [LARGE SCALE GENOMIC DNA]</scope>
    <source>
        <strain evidence="3">B84634 / Timone 84634 / DSM 17679 / JCM 13223</strain>
    </source>
</reference>
<dbReference type="Proteomes" id="UP000017831">
    <property type="component" value="Unassembled WGS sequence"/>
</dbReference>
<keyword evidence="3" id="KW-1185">Reference proteome</keyword>
<evidence type="ECO:0000313" key="3">
    <source>
        <dbReference type="Proteomes" id="UP000017831"/>
    </source>
</evidence>
<dbReference type="Pfam" id="PF14092">
    <property type="entry name" value="DUF4270"/>
    <property type="match status" value="1"/>
</dbReference>
<organism evidence="2 3">
    <name type="scientific">Phocaeicola massiliensis B84634 = Timone 84634 = DSM 17679 = JCM 13223</name>
    <dbReference type="NCBI Taxonomy" id="1121098"/>
    <lineage>
        <taxon>Bacteria</taxon>
        <taxon>Pseudomonadati</taxon>
        <taxon>Bacteroidota</taxon>
        <taxon>Bacteroidia</taxon>
        <taxon>Bacteroidales</taxon>
        <taxon>Bacteroidaceae</taxon>
        <taxon>Phocaeicola</taxon>
    </lineage>
</organism>
<gene>
    <name evidence="2" type="ORF">HMPREF1534_01796</name>
</gene>
<sequence>MKIKYLCALLLAALTYSCDDTTPGIGDTTIPDGDHIQAGGKIYDVTTRSILADSVYARTSTAYLGRYTDPQFGEFTSDFIAQFNCTDDFEFPEAVQEITGLTLFVQYTKFFGDSLNSMRMRIDTLDKVIPEGDLNTFYTNVNPDNYYNENAKPIAEKAYSAGGTDAHLTDTLSSRYYTQTIKLPTNLGKFMYEKYKEDKNNYKNADAFIKNVLKGIYVRCTHGDGTILYIDNLDLRMHFSRLIKSSSNKLDSLVNTFADFAATKEVIQANRFQNSERLKELVDKDNCTYIKTPAGIYTEATLPVDEIYEAHQNDTLNAATLSFTRFNEKNNSSFAMGIPQYLLMVRKKEMYSFFEENKITDNISSFITSFTSNSNKYTFSNIAQLITHCIEEKKKGEAGDPDWVKKNPDWNKVVLIPVKVDFDTNNSIIGVSNNLDMESAELKGGTKAGNELKMQIIYTKF</sequence>
<dbReference type="RefSeq" id="WP_005939830.1">
    <property type="nucleotide sequence ID" value="NZ_KB890353.1"/>
</dbReference>
<dbReference type="PATRIC" id="fig|1121098.3.peg.1825"/>